<dbReference type="EMBL" id="MCGT01000013">
    <property type="protein sequence ID" value="ORX54415.1"/>
    <property type="molecule type" value="Genomic_DNA"/>
</dbReference>
<accession>A0A1X2GI89</accession>
<feature type="region of interest" description="Disordered" evidence="1">
    <location>
        <begin position="1"/>
        <end position="62"/>
    </location>
</feature>
<gene>
    <name evidence="2" type="ORF">DM01DRAFT_1373881</name>
</gene>
<comment type="caution">
    <text evidence="2">The sequence shown here is derived from an EMBL/GenBank/DDBJ whole genome shotgun (WGS) entry which is preliminary data.</text>
</comment>
<keyword evidence="3" id="KW-1185">Reference proteome</keyword>
<feature type="compositionally biased region" description="Basic and acidic residues" evidence="1">
    <location>
        <begin position="20"/>
        <end position="37"/>
    </location>
</feature>
<evidence type="ECO:0000313" key="2">
    <source>
        <dbReference type="EMBL" id="ORX54415.1"/>
    </source>
</evidence>
<feature type="compositionally biased region" description="Basic and acidic residues" evidence="1">
    <location>
        <begin position="171"/>
        <end position="180"/>
    </location>
</feature>
<dbReference type="AlphaFoldDB" id="A0A1X2GI89"/>
<evidence type="ECO:0000313" key="3">
    <source>
        <dbReference type="Proteomes" id="UP000242146"/>
    </source>
</evidence>
<protein>
    <submittedName>
        <fullName evidence="2">Uncharacterized protein</fullName>
    </submittedName>
</protein>
<evidence type="ECO:0000256" key="1">
    <source>
        <dbReference type="SAM" id="MobiDB-lite"/>
    </source>
</evidence>
<sequence length="193" mass="21936">MTTCANETDSDGRPITPKPTGDEAKNKQPEVKHRTDSQSDTQQVQFSHDDDDINDDDVTPIESTIDENQSDDMVFVVEWRQKLTGRMNWMQCFEAGKDANLFRRYRSHLTLKQAFNQHTFGLNIERKPTNDSKKTTFPVASETPAMAGLWIYPGALVIVIVTQYISHYDPETTESLRDESAPTSSSRNLANDY</sequence>
<reference evidence="2 3" key="1">
    <citation type="submission" date="2016-07" db="EMBL/GenBank/DDBJ databases">
        <title>Pervasive Adenine N6-methylation of Active Genes in Fungi.</title>
        <authorList>
            <consortium name="DOE Joint Genome Institute"/>
            <person name="Mondo S.J."/>
            <person name="Dannebaum R.O."/>
            <person name="Kuo R.C."/>
            <person name="Labutti K."/>
            <person name="Haridas S."/>
            <person name="Kuo A."/>
            <person name="Salamov A."/>
            <person name="Ahrendt S.R."/>
            <person name="Lipzen A."/>
            <person name="Sullivan W."/>
            <person name="Andreopoulos W.B."/>
            <person name="Clum A."/>
            <person name="Lindquist E."/>
            <person name="Daum C."/>
            <person name="Ramamoorthy G.K."/>
            <person name="Gryganskyi A."/>
            <person name="Culley D."/>
            <person name="Magnuson J.K."/>
            <person name="James T.Y."/>
            <person name="O'Malley M.A."/>
            <person name="Stajich J.E."/>
            <person name="Spatafora J.W."/>
            <person name="Visel A."/>
            <person name="Grigoriev I.V."/>
        </authorList>
    </citation>
    <scope>NUCLEOTIDE SEQUENCE [LARGE SCALE GENOMIC DNA]</scope>
    <source>
        <strain evidence="2 3">NRRL 3301</strain>
    </source>
</reference>
<proteinExistence type="predicted"/>
<feature type="region of interest" description="Disordered" evidence="1">
    <location>
        <begin position="171"/>
        <end position="193"/>
    </location>
</feature>
<name>A0A1X2GI89_9FUNG</name>
<feature type="compositionally biased region" description="Polar residues" evidence="1">
    <location>
        <begin position="181"/>
        <end position="193"/>
    </location>
</feature>
<feature type="compositionally biased region" description="Acidic residues" evidence="1">
    <location>
        <begin position="49"/>
        <end position="62"/>
    </location>
</feature>
<dbReference type="Proteomes" id="UP000242146">
    <property type="component" value="Unassembled WGS sequence"/>
</dbReference>
<organism evidence="2 3">
    <name type="scientific">Hesseltinella vesiculosa</name>
    <dbReference type="NCBI Taxonomy" id="101127"/>
    <lineage>
        <taxon>Eukaryota</taxon>
        <taxon>Fungi</taxon>
        <taxon>Fungi incertae sedis</taxon>
        <taxon>Mucoromycota</taxon>
        <taxon>Mucoromycotina</taxon>
        <taxon>Mucoromycetes</taxon>
        <taxon>Mucorales</taxon>
        <taxon>Cunninghamellaceae</taxon>
        <taxon>Hesseltinella</taxon>
    </lineage>
</organism>
<dbReference type="OrthoDB" id="2269713at2759"/>